<keyword evidence="2" id="KW-1185">Reference proteome</keyword>
<dbReference type="OrthoDB" id="711735at2"/>
<organism evidence="1 2">
    <name type="scientific">Chitinophaga dinghuensis</name>
    <dbReference type="NCBI Taxonomy" id="1539050"/>
    <lineage>
        <taxon>Bacteria</taxon>
        <taxon>Pseudomonadati</taxon>
        <taxon>Bacteroidota</taxon>
        <taxon>Chitinophagia</taxon>
        <taxon>Chitinophagales</taxon>
        <taxon>Chitinophagaceae</taxon>
        <taxon>Chitinophaga</taxon>
    </lineage>
</organism>
<proteinExistence type="predicted"/>
<dbReference type="Proteomes" id="UP000249819">
    <property type="component" value="Unassembled WGS sequence"/>
</dbReference>
<accession>A0A327VNV8</accession>
<dbReference type="EMBL" id="QLMA01000009">
    <property type="protein sequence ID" value="RAJ75446.1"/>
    <property type="molecule type" value="Genomic_DNA"/>
</dbReference>
<sequence>MSLPANHLQETAQWANQTFELRISDQVSYEVLREQLAERLKQIISKDFQQFVFLLYRIDVSEKKVQQIIQDAAKLEIEPYQAIAGLIIERQLQKIASRASFRQQQPDDDEEKW</sequence>
<dbReference type="RefSeq" id="WP_111594613.1">
    <property type="nucleotide sequence ID" value="NZ_QLMA01000009.1"/>
</dbReference>
<dbReference type="AlphaFoldDB" id="A0A327VNV8"/>
<comment type="caution">
    <text evidence="1">The sequence shown here is derived from an EMBL/GenBank/DDBJ whole genome shotgun (WGS) entry which is preliminary data.</text>
</comment>
<gene>
    <name evidence="1" type="ORF">CLV59_10960</name>
</gene>
<name>A0A327VNV8_9BACT</name>
<reference evidence="1 2" key="1">
    <citation type="submission" date="2018-06" db="EMBL/GenBank/DDBJ databases">
        <title>Genomic Encyclopedia of Archaeal and Bacterial Type Strains, Phase II (KMG-II): from individual species to whole genera.</title>
        <authorList>
            <person name="Goeker M."/>
        </authorList>
    </citation>
    <scope>NUCLEOTIDE SEQUENCE [LARGE SCALE GENOMIC DNA]</scope>
    <source>
        <strain evidence="1 2">DSM 29821</strain>
    </source>
</reference>
<evidence type="ECO:0000313" key="1">
    <source>
        <dbReference type="EMBL" id="RAJ75446.1"/>
    </source>
</evidence>
<protein>
    <submittedName>
        <fullName evidence="1">Uncharacterized protein</fullName>
    </submittedName>
</protein>
<evidence type="ECO:0000313" key="2">
    <source>
        <dbReference type="Proteomes" id="UP000249819"/>
    </source>
</evidence>